<evidence type="ECO:0000256" key="9">
    <source>
        <dbReference type="ARBA" id="ARBA00022909"/>
    </source>
</evidence>
<proteinExistence type="inferred from homology"/>
<evidence type="ECO:0000256" key="10">
    <source>
        <dbReference type="ARBA" id="ARBA00029409"/>
    </source>
</evidence>
<dbReference type="InterPro" id="IPR000550">
    <property type="entry name" value="Hppk"/>
</dbReference>
<keyword evidence="7 14" id="KW-0418">Kinase</keyword>
<evidence type="ECO:0000256" key="2">
    <source>
        <dbReference type="ARBA" id="ARBA00005810"/>
    </source>
</evidence>
<accession>A0A450U9C0</accession>
<dbReference type="GO" id="GO:0005524">
    <property type="term" value="F:ATP binding"/>
    <property type="evidence" value="ECO:0007669"/>
    <property type="project" value="UniProtKB-KW"/>
</dbReference>
<feature type="domain" description="7,8-dihydro-6-hydroxymethylpterin-pyrophosphokinase" evidence="13">
    <location>
        <begin position="95"/>
        <end position="106"/>
    </location>
</feature>
<comment type="pathway">
    <text evidence="1">Cofactor biosynthesis; tetrahydrofolate biosynthesis; 2-amino-4-hydroxy-6-hydroxymethyl-7,8-dihydropteridine diphosphate from 7,8-dihydroneopterin triphosphate: step 4/4.</text>
</comment>
<dbReference type="GO" id="GO:0003848">
    <property type="term" value="F:2-amino-4-hydroxy-6-hydroxymethyldihydropteridine diphosphokinase activity"/>
    <property type="evidence" value="ECO:0007669"/>
    <property type="project" value="UniProtKB-EC"/>
</dbReference>
<evidence type="ECO:0000313" key="14">
    <source>
        <dbReference type="EMBL" id="VFJ88650.1"/>
    </source>
</evidence>
<dbReference type="PANTHER" id="PTHR43071:SF1">
    <property type="entry name" value="2-AMINO-4-HYDROXY-6-HYDROXYMETHYLDIHYDROPTERIDINE PYROPHOSPHOKINASE"/>
    <property type="match status" value="1"/>
</dbReference>
<dbReference type="Pfam" id="PF01288">
    <property type="entry name" value="HPPK"/>
    <property type="match status" value="1"/>
</dbReference>
<reference evidence="14" key="1">
    <citation type="submission" date="2019-02" db="EMBL/GenBank/DDBJ databases">
        <authorList>
            <person name="Gruber-Vodicka R. H."/>
            <person name="Seah K. B. B."/>
        </authorList>
    </citation>
    <scope>NUCLEOTIDE SEQUENCE</scope>
    <source>
        <strain evidence="14">BECK_M6</strain>
    </source>
</reference>
<evidence type="ECO:0000259" key="13">
    <source>
        <dbReference type="PROSITE" id="PS00794"/>
    </source>
</evidence>
<sequence>MGRDHLMPKAYIGVGGNLGDPIATVRSAFAALAGLPETTLLSTSMLYRTSPLGPIRQPDFINAVAAIRTPLAPLALLSWLQSIEHQHGRIRDGARWGPRTLDLDLLLYGDSRIVEDTLMVPHPGLCQRAFVLYPLYEIAPDLEIPGHGPLVRLLPAVAGQRIAVANLQQGTSGS</sequence>
<keyword evidence="9" id="KW-0289">Folate biosynthesis</keyword>
<keyword evidence="5" id="KW-0808">Transferase</keyword>
<dbReference type="InterPro" id="IPR035907">
    <property type="entry name" value="Hppk_sf"/>
</dbReference>
<evidence type="ECO:0000256" key="1">
    <source>
        <dbReference type="ARBA" id="ARBA00005051"/>
    </source>
</evidence>
<dbReference type="PROSITE" id="PS00794">
    <property type="entry name" value="HPPK"/>
    <property type="match status" value="1"/>
</dbReference>
<evidence type="ECO:0000256" key="5">
    <source>
        <dbReference type="ARBA" id="ARBA00022679"/>
    </source>
</evidence>
<dbReference type="CDD" id="cd00483">
    <property type="entry name" value="HPPK"/>
    <property type="match status" value="1"/>
</dbReference>
<dbReference type="GO" id="GO:0046656">
    <property type="term" value="P:folic acid biosynthetic process"/>
    <property type="evidence" value="ECO:0007669"/>
    <property type="project" value="UniProtKB-KW"/>
</dbReference>
<evidence type="ECO:0000256" key="12">
    <source>
        <dbReference type="ARBA" id="ARBA00033413"/>
    </source>
</evidence>
<dbReference type="GO" id="GO:0046654">
    <property type="term" value="P:tetrahydrofolate biosynthetic process"/>
    <property type="evidence" value="ECO:0007669"/>
    <property type="project" value="UniProtKB-UniPathway"/>
</dbReference>
<dbReference type="EMBL" id="CAADFH010000005">
    <property type="protein sequence ID" value="VFJ88650.1"/>
    <property type="molecule type" value="Genomic_DNA"/>
</dbReference>
<dbReference type="AlphaFoldDB" id="A0A450U9C0"/>
<dbReference type="UniPathway" id="UPA00077">
    <property type="reaction ID" value="UER00155"/>
</dbReference>
<dbReference type="GO" id="GO:0016301">
    <property type="term" value="F:kinase activity"/>
    <property type="evidence" value="ECO:0007669"/>
    <property type="project" value="UniProtKB-KW"/>
</dbReference>
<dbReference type="Gene3D" id="3.30.70.560">
    <property type="entry name" value="7,8-Dihydro-6-hydroxymethylpterin-pyrophosphokinase HPPK"/>
    <property type="match status" value="1"/>
</dbReference>
<evidence type="ECO:0000256" key="3">
    <source>
        <dbReference type="ARBA" id="ARBA00013253"/>
    </source>
</evidence>
<organism evidence="14">
    <name type="scientific">Candidatus Kentrum sp. LFY</name>
    <dbReference type="NCBI Taxonomy" id="2126342"/>
    <lineage>
        <taxon>Bacteria</taxon>
        <taxon>Pseudomonadati</taxon>
        <taxon>Pseudomonadota</taxon>
        <taxon>Gammaproteobacteria</taxon>
        <taxon>Candidatus Kentrum</taxon>
    </lineage>
</organism>
<evidence type="ECO:0000256" key="8">
    <source>
        <dbReference type="ARBA" id="ARBA00022840"/>
    </source>
</evidence>
<evidence type="ECO:0000256" key="7">
    <source>
        <dbReference type="ARBA" id="ARBA00022777"/>
    </source>
</evidence>
<dbReference type="PANTHER" id="PTHR43071">
    <property type="entry name" value="2-AMINO-4-HYDROXY-6-HYDROXYMETHYLDIHYDROPTERIDINE PYROPHOSPHOKINASE"/>
    <property type="match status" value="1"/>
</dbReference>
<keyword evidence="6" id="KW-0547">Nucleotide-binding</keyword>
<dbReference type="EC" id="2.7.6.3" evidence="3"/>
<protein>
    <recommendedName>
        <fullName evidence="4">2-amino-4-hydroxy-6-hydroxymethyldihydropteridine pyrophosphokinase</fullName>
        <ecNumber evidence="3">2.7.6.3</ecNumber>
    </recommendedName>
    <alternativeName>
        <fullName evidence="11">6-hydroxymethyl-7,8-dihydropterin pyrophosphokinase</fullName>
    </alternativeName>
    <alternativeName>
        <fullName evidence="12">7,8-dihydro-6-hydroxymethylpterin-pyrophosphokinase</fullName>
    </alternativeName>
</protein>
<evidence type="ECO:0000256" key="11">
    <source>
        <dbReference type="ARBA" id="ARBA00029766"/>
    </source>
</evidence>
<comment type="function">
    <text evidence="10">Catalyzes the transfer of pyrophosphate from adenosine triphosphate (ATP) to 6-hydroxymethyl-7,8-dihydropterin, an enzymatic step in folate biosynthesis pathway.</text>
</comment>
<evidence type="ECO:0000256" key="6">
    <source>
        <dbReference type="ARBA" id="ARBA00022741"/>
    </source>
</evidence>
<comment type="similarity">
    <text evidence="2">Belongs to the HPPK family.</text>
</comment>
<keyword evidence="8" id="KW-0067">ATP-binding</keyword>
<evidence type="ECO:0000256" key="4">
    <source>
        <dbReference type="ARBA" id="ARBA00016218"/>
    </source>
</evidence>
<dbReference type="SUPFAM" id="SSF55083">
    <property type="entry name" value="6-hydroxymethyl-7,8-dihydropterin pyrophosphokinase, HPPK"/>
    <property type="match status" value="1"/>
</dbReference>
<name>A0A450U9C0_9GAMM</name>
<dbReference type="NCBIfam" id="TIGR01498">
    <property type="entry name" value="folK"/>
    <property type="match status" value="1"/>
</dbReference>
<gene>
    <name evidence="14" type="ORF">BECKLFY1418A_GA0070994_100518</name>
</gene>